<gene>
    <name evidence="4" type="ordered locus">Aasi_1253</name>
</gene>
<evidence type="ECO:0000313" key="5">
    <source>
        <dbReference type="Proteomes" id="UP000001227"/>
    </source>
</evidence>
<protein>
    <submittedName>
        <fullName evidence="4">Uncharacterized protein</fullName>
    </submittedName>
</protein>
<dbReference type="RefSeq" id="WP_012473329.1">
    <property type="nucleotide sequence ID" value="NC_010830.1"/>
</dbReference>
<dbReference type="HOGENOM" id="CLU_349400_0_0_10"/>
<proteinExistence type="predicted"/>
<dbReference type="GO" id="GO:0006396">
    <property type="term" value="P:RNA processing"/>
    <property type="evidence" value="ECO:0007669"/>
    <property type="project" value="TreeGrafter"/>
</dbReference>
<evidence type="ECO:0000256" key="3">
    <source>
        <dbReference type="PROSITE-ProRule" id="PRU00023"/>
    </source>
</evidence>
<accession>B3ETM3</accession>
<sequence length="956" mass="106503">MQVFKNQHLYTALASLLIILITISCNHCGNTNNAKEVKTLDLSISKDLLQGSDELNFMVKISNQDGKEAHLNKFKLKISVEEPHNFLNYIDAKGTTQIKSVIDENLTHFTVQQLLQSADKPINLEFIIQPQLASKQVNIKAALYYEGTEQPIVEKSITWQETVSPYQLSFNSISASDLLEGGEEYIFKIENQDPEYALATDEVILSLQSKAEFTLNGCLATEQGILLKTVLGIEKIEQAQNVKYNLANIRLKIKDPNGQTDATSVVLTLKDKFGNKLGSDKIITWKPKSEISFILSFDKLELQGSELSNRQIKFTVNQSGESILNNGELILQLTPEQGSMASILGANLITDVSGKTVYIYKIKKEDIGKQSAALSIDPQESKEASFKAQLLYNGALLGVTQKLVWQAGAELSFSLEGLEEKDRCILSGTQTLKGTDILQIVIKNLSRALKKEGEAVLCVEQNEHPSNVAFEVYYNYVDKIEHDTPNISLGKHKAVTIDLYHLIANNNFVKREDDIKVALQLLNPTSKQHATVSFKIKNANNNSDITTPITINWQAALAPVTPVIDEMLAVVKKATLCTSLYKVLKIIKKGKGIHPNDINKIDVKHPYGYTALQEAIYMGRLDIVTLLLDKGADVNMRNKRGQAPIELALGRFDIEMVRLLLKQPDIQSRISIYNGGEKLLLNLVIERANTVDKEKFTELTDLLLDHLNTPDVLNKQDSIIKQTPLLLAMHYNQPELAKRLLEKGVNPNIKDNQGRNALHLAVTHNHKELAEQLIAKNIELDIKDDKGDTPLHMAVSLSSSKEVANLLINKFKESGISLDILGYKEVTPLHRAAAAQGDNVEIVTALLEAGAQLDVIDKDQQTPLHYAAQNNNIKVIEKLTQYNPSLINLQDKNGKTPLHMVVSQNYNTSNVKKQIAQTINFLIDKGARLDIEDNQGYTPLNILVTRNYADIVQKVL</sequence>
<dbReference type="SMART" id="SM00248">
    <property type="entry name" value="ANK"/>
    <property type="match status" value="8"/>
</dbReference>
<evidence type="ECO:0000256" key="1">
    <source>
        <dbReference type="ARBA" id="ARBA00022737"/>
    </source>
</evidence>
<dbReference type="OrthoDB" id="5657095at2"/>
<feature type="repeat" description="ANK" evidence="3">
    <location>
        <begin position="859"/>
        <end position="891"/>
    </location>
</feature>
<dbReference type="STRING" id="452471.Aasi_1253"/>
<dbReference type="KEGG" id="aas:Aasi_1253"/>
<feature type="repeat" description="ANK" evidence="3">
    <location>
        <begin position="607"/>
        <end position="639"/>
    </location>
</feature>
<dbReference type="Proteomes" id="UP000001227">
    <property type="component" value="Chromosome"/>
</dbReference>
<feature type="repeat" description="ANK" evidence="3">
    <location>
        <begin position="786"/>
        <end position="810"/>
    </location>
</feature>
<dbReference type="InterPro" id="IPR002110">
    <property type="entry name" value="Ankyrin_rpt"/>
</dbReference>
<keyword evidence="5" id="KW-1185">Reference proteome</keyword>
<dbReference type="eggNOG" id="COG0666">
    <property type="taxonomic scope" value="Bacteria"/>
</dbReference>
<dbReference type="PROSITE" id="PS50297">
    <property type="entry name" value="ANK_REP_REGION"/>
    <property type="match status" value="7"/>
</dbReference>
<name>B3ETM3_AMOA5</name>
<dbReference type="GO" id="GO:0004540">
    <property type="term" value="F:RNA nuclease activity"/>
    <property type="evidence" value="ECO:0007669"/>
    <property type="project" value="TreeGrafter"/>
</dbReference>
<organism evidence="4 5">
    <name type="scientific">Amoebophilus asiaticus (strain 5a2)</name>
    <dbReference type="NCBI Taxonomy" id="452471"/>
    <lineage>
        <taxon>Bacteria</taxon>
        <taxon>Pseudomonadati</taxon>
        <taxon>Bacteroidota</taxon>
        <taxon>Cytophagia</taxon>
        <taxon>Cytophagales</taxon>
        <taxon>Amoebophilaceae</taxon>
        <taxon>Candidatus Amoebophilus</taxon>
    </lineage>
</organism>
<dbReference type="PANTHER" id="PTHR24141:SF1">
    <property type="entry name" value="2-5A-DEPENDENT RIBONUCLEASE"/>
    <property type="match status" value="1"/>
</dbReference>
<dbReference type="PROSITE" id="PS50088">
    <property type="entry name" value="ANK_REPEAT"/>
    <property type="match status" value="7"/>
</dbReference>
<dbReference type="EMBL" id="CP001102">
    <property type="protein sequence ID" value="ACE06575.1"/>
    <property type="molecule type" value="Genomic_DNA"/>
</dbReference>
<keyword evidence="1" id="KW-0677">Repeat</keyword>
<dbReference type="InterPro" id="IPR036770">
    <property type="entry name" value="Ankyrin_rpt-contain_sf"/>
</dbReference>
<dbReference type="GO" id="GO:0003723">
    <property type="term" value="F:RNA binding"/>
    <property type="evidence" value="ECO:0007669"/>
    <property type="project" value="TreeGrafter"/>
</dbReference>
<feature type="repeat" description="ANK" evidence="3">
    <location>
        <begin position="824"/>
        <end position="858"/>
    </location>
</feature>
<feature type="repeat" description="ANK" evidence="3">
    <location>
        <begin position="720"/>
        <end position="752"/>
    </location>
</feature>
<dbReference type="PANTHER" id="PTHR24141">
    <property type="entry name" value="2-5A-DEPENDENT RIBONUCLEASE"/>
    <property type="match status" value="1"/>
</dbReference>
<feature type="repeat" description="ANK" evidence="3">
    <location>
        <begin position="753"/>
        <end position="785"/>
    </location>
</feature>
<dbReference type="Pfam" id="PF12796">
    <property type="entry name" value="Ank_2"/>
    <property type="match status" value="3"/>
</dbReference>
<evidence type="ECO:0000256" key="2">
    <source>
        <dbReference type="ARBA" id="ARBA00023043"/>
    </source>
</evidence>
<feature type="repeat" description="ANK" evidence="3">
    <location>
        <begin position="893"/>
        <end position="934"/>
    </location>
</feature>
<evidence type="ECO:0000313" key="4">
    <source>
        <dbReference type="EMBL" id="ACE06575.1"/>
    </source>
</evidence>
<dbReference type="AlphaFoldDB" id="B3ETM3"/>
<keyword evidence="2 3" id="KW-0040">ANK repeat</keyword>
<dbReference type="Gene3D" id="1.25.40.20">
    <property type="entry name" value="Ankyrin repeat-containing domain"/>
    <property type="match status" value="3"/>
</dbReference>
<reference evidence="4 5" key="1">
    <citation type="journal article" date="2010" name="J. Bacteriol.">
        <title>The genome of the amoeba symbiont 'Candidatus Amoebophilus asiaticus' reveals common mechanisms for host cell interaction among amoeba-associated bacteria.</title>
        <authorList>
            <person name="Schmitz-Esser S."/>
            <person name="Tischler P."/>
            <person name="Arnold R."/>
            <person name="Montanaro J."/>
            <person name="Wagner M."/>
            <person name="Rattei T."/>
            <person name="Horn M."/>
        </authorList>
    </citation>
    <scope>NUCLEOTIDE SEQUENCE [LARGE SCALE GENOMIC DNA]</scope>
    <source>
        <strain evidence="4 5">5a2</strain>
    </source>
</reference>
<dbReference type="PROSITE" id="PS51257">
    <property type="entry name" value="PROKAR_LIPOPROTEIN"/>
    <property type="match status" value="1"/>
</dbReference>
<dbReference type="SUPFAM" id="SSF48403">
    <property type="entry name" value="Ankyrin repeat"/>
    <property type="match status" value="1"/>
</dbReference>